<evidence type="ECO:0000313" key="2">
    <source>
        <dbReference type="EMBL" id="KAJ7424966.1"/>
    </source>
</evidence>
<protein>
    <recommendedName>
        <fullName evidence="4">Reverse transcriptase domain-containing protein</fullName>
    </recommendedName>
</protein>
<evidence type="ECO:0000313" key="3">
    <source>
        <dbReference type="Proteomes" id="UP001145742"/>
    </source>
</evidence>
<gene>
    <name evidence="2" type="ORF">WISP_26003</name>
</gene>
<sequence length="150" mass="17158">MLGLLLFNNFINDLEKEMECTFTEFADDIKLGDADNAGVTSIEAVLMRTQLCWAGHSSRMEDHHLPKIVLCGELATSCRKRGVLKRRYKNFLKQYLSLGHIHCHQWSTLAPSQDSWRYTIHDAAASFKNAHSQSRGEKTMQKEPFLTNIT</sequence>
<accession>A0ABQ9DLW3</accession>
<keyword evidence="3" id="KW-1185">Reference proteome</keyword>
<dbReference type="Proteomes" id="UP001145742">
    <property type="component" value="Unassembled WGS sequence"/>
</dbReference>
<proteinExistence type="predicted"/>
<evidence type="ECO:0000256" key="1">
    <source>
        <dbReference type="SAM" id="MobiDB-lite"/>
    </source>
</evidence>
<reference evidence="2" key="1">
    <citation type="submission" date="2019-10" db="EMBL/GenBank/DDBJ databases">
        <authorList>
            <person name="Soares A.E.R."/>
            <person name="Aleixo A."/>
            <person name="Schneider P."/>
            <person name="Miyaki C.Y."/>
            <person name="Schneider M.P."/>
            <person name="Mello C."/>
            <person name="Vasconcelos A.T.R."/>
        </authorList>
    </citation>
    <scope>NUCLEOTIDE SEQUENCE</scope>
    <source>
        <tissue evidence="2">Muscle</tissue>
    </source>
</reference>
<name>A0ABQ9DLW3_9PASS</name>
<comment type="caution">
    <text evidence="2">The sequence shown here is derived from an EMBL/GenBank/DDBJ whole genome shotgun (WGS) entry which is preliminary data.</text>
</comment>
<evidence type="ECO:0008006" key="4">
    <source>
        <dbReference type="Google" id="ProtNLM"/>
    </source>
</evidence>
<organism evidence="2 3">
    <name type="scientific">Willisornis vidua</name>
    <name type="common">Xingu scale-backed antbird</name>
    <dbReference type="NCBI Taxonomy" id="1566151"/>
    <lineage>
        <taxon>Eukaryota</taxon>
        <taxon>Metazoa</taxon>
        <taxon>Chordata</taxon>
        <taxon>Craniata</taxon>
        <taxon>Vertebrata</taxon>
        <taxon>Euteleostomi</taxon>
        <taxon>Archelosauria</taxon>
        <taxon>Archosauria</taxon>
        <taxon>Dinosauria</taxon>
        <taxon>Saurischia</taxon>
        <taxon>Theropoda</taxon>
        <taxon>Coelurosauria</taxon>
        <taxon>Aves</taxon>
        <taxon>Neognathae</taxon>
        <taxon>Neoaves</taxon>
        <taxon>Telluraves</taxon>
        <taxon>Australaves</taxon>
        <taxon>Passeriformes</taxon>
        <taxon>Thamnophilidae</taxon>
        <taxon>Willisornis</taxon>
    </lineage>
</organism>
<feature type="region of interest" description="Disordered" evidence="1">
    <location>
        <begin position="129"/>
        <end position="150"/>
    </location>
</feature>
<dbReference type="EMBL" id="WHWB01032587">
    <property type="protein sequence ID" value="KAJ7424966.1"/>
    <property type="molecule type" value="Genomic_DNA"/>
</dbReference>